<dbReference type="EMBL" id="BART01016289">
    <property type="protein sequence ID" value="GAG79832.1"/>
    <property type="molecule type" value="Genomic_DNA"/>
</dbReference>
<name>X1BF41_9ZZZZ</name>
<comment type="caution">
    <text evidence="1">The sequence shown here is derived from an EMBL/GenBank/DDBJ whole genome shotgun (WGS) entry which is preliminary data.</text>
</comment>
<sequence length="73" mass="8376">NKDGDIDADLGFHILTDEQLTKKLQGARDLERGWSNRIIVRLLGNNTPRVPEILHHLKDKNAYFELPVKCHTS</sequence>
<gene>
    <name evidence="1" type="ORF">S01H4_31372</name>
</gene>
<dbReference type="AlphaFoldDB" id="X1BF41"/>
<organism evidence="1">
    <name type="scientific">marine sediment metagenome</name>
    <dbReference type="NCBI Taxonomy" id="412755"/>
    <lineage>
        <taxon>unclassified sequences</taxon>
        <taxon>metagenomes</taxon>
        <taxon>ecological metagenomes</taxon>
    </lineage>
</organism>
<feature type="non-terminal residue" evidence="1">
    <location>
        <position position="1"/>
    </location>
</feature>
<protein>
    <submittedName>
        <fullName evidence="1">Uncharacterized protein</fullName>
    </submittedName>
</protein>
<evidence type="ECO:0000313" key="1">
    <source>
        <dbReference type="EMBL" id="GAG79832.1"/>
    </source>
</evidence>
<proteinExistence type="predicted"/>
<reference evidence="1" key="1">
    <citation type="journal article" date="2014" name="Front. Microbiol.">
        <title>High frequency of phylogenetically diverse reductive dehalogenase-homologous genes in deep subseafloor sedimentary metagenomes.</title>
        <authorList>
            <person name="Kawai M."/>
            <person name="Futagami T."/>
            <person name="Toyoda A."/>
            <person name="Takaki Y."/>
            <person name="Nishi S."/>
            <person name="Hori S."/>
            <person name="Arai W."/>
            <person name="Tsubouchi T."/>
            <person name="Morono Y."/>
            <person name="Uchiyama I."/>
            <person name="Ito T."/>
            <person name="Fujiyama A."/>
            <person name="Inagaki F."/>
            <person name="Takami H."/>
        </authorList>
    </citation>
    <scope>NUCLEOTIDE SEQUENCE</scope>
    <source>
        <strain evidence="1">Expedition CK06-06</strain>
    </source>
</reference>
<accession>X1BF41</accession>